<keyword evidence="7" id="KW-0131">Cell cycle</keyword>
<comment type="caution">
    <text evidence="9">The sequence shown here is derived from an EMBL/GenBank/DDBJ whole genome shotgun (WGS) entry which is preliminary data.</text>
</comment>
<comment type="pathway">
    <text evidence="7">Cell wall biogenesis; peptidoglycan biosynthesis.</text>
</comment>
<organism evidence="9 10">
    <name type="scientific">Candidatus Gottesmanbacteria bacterium GW2011_GWA1_43_11</name>
    <dbReference type="NCBI Taxonomy" id="1618436"/>
    <lineage>
        <taxon>Bacteria</taxon>
        <taxon>Candidatus Gottesmaniibacteriota</taxon>
    </lineage>
</organism>
<feature type="transmembrane region" description="Helical" evidence="7">
    <location>
        <begin position="223"/>
        <end position="240"/>
    </location>
</feature>
<sequence>MIIILTIFLLSFFVNALLFIPFINLLYRLKFQRQVQKTRDAFEQPTPIFDKLHKSKAGVPVGGGLLIILITSLLFPLLLLALKLFFVPITVLYRLDVEVKIILVSFLGFGLLGLYDDLKKTFMWARDAFFGLRLRHKLLIEILIAGVVASWLYFDLKIAILHIPFLGVVNLGILFIPFAALVIIAFSNAFNITDGLDGMASGVLMIALFAFLTISASILDTPLSVFIALWLGALVAFLYFNVYPARIFLGDVGALSFGGTFAVIGLILGKPFVLVVIGGIFILEVTSSLLQLLSKRYLGRKLIEVAPLHLWLQLHGWSEPKIVTRFWIISVVLAVLGLWLSVFTT</sequence>
<dbReference type="CDD" id="cd06852">
    <property type="entry name" value="GT_MraY"/>
    <property type="match status" value="1"/>
</dbReference>
<comment type="function">
    <text evidence="7">Catalyzes the initial step of the lipid cycle reactions in the biosynthesis of the cell wall peptidoglycan: transfers peptidoglycan precursor phospho-MurNAc-pentapeptide from UDP-MurNAc-pentapeptide onto the lipid carrier undecaprenyl phosphate, yielding undecaprenyl-pyrophosphoryl-MurNAc-pentapeptide, known as lipid I.</text>
</comment>
<dbReference type="GO" id="GO:0009252">
    <property type="term" value="P:peptidoglycan biosynthetic process"/>
    <property type="evidence" value="ECO:0007669"/>
    <property type="project" value="UniProtKB-UniRule"/>
</dbReference>
<dbReference type="GO" id="GO:0051992">
    <property type="term" value="F:UDP-N-acetylmuramoyl-L-alanyl-D-glutamyl-meso-2,6-diaminopimelyl-D-alanyl-D-alanine:undecaprenyl-phosphate transferase activity"/>
    <property type="evidence" value="ECO:0007669"/>
    <property type="project" value="RHEA"/>
</dbReference>
<feature type="transmembrane region" description="Helical" evidence="7">
    <location>
        <begin position="198"/>
        <end position="217"/>
    </location>
</feature>
<feature type="binding site" evidence="8">
    <location>
        <position position="191"/>
    </location>
    <ligand>
        <name>Mg(2+)</name>
        <dbReference type="ChEBI" id="CHEBI:18420"/>
    </ligand>
</feature>
<keyword evidence="6 7" id="KW-0472">Membrane</keyword>
<accession>A0A0G1CGW4</accession>
<proteinExistence type="inferred from homology"/>
<dbReference type="STRING" id="1618436.UV59_C0011G0011"/>
<dbReference type="AlphaFoldDB" id="A0A0G1CGW4"/>
<protein>
    <recommendedName>
        <fullName evidence="7">Phospho-N-acetylmuramoyl-pentapeptide-transferase</fullName>
        <ecNumber evidence="7">2.7.8.13</ecNumber>
    </recommendedName>
    <alternativeName>
        <fullName evidence="7">UDP-MurNAc-pentapeptide phosphotransferase</fullName>
    </alternativeName>
</protein>
<keyword evidence="7" id="KW-0573">Peptidoglycan synthesis</keyword>
<keyword evidence="5 7" id="KW-1133">Transmembrane helix</keyword>
<evidence type="ECO:0000256" key="1">
    <source>
        <dbReference type="ARBA" id="ARBA00004141"/>
    </source>
</evidence>
<dbReference type="GO" id="GO:0008963">
    <property type="term" value="F:phospho-N-acetylmuramoyl-pentapeptide-transferase activity"/>
    <property type="evidence" value="ECO:0007669"/>
    <property type="project" value="UniProtKB-UniRule"/>
</dbReference>
<evidence type="ECO:0000256" key="3">
    <source>
        <dbReference type="ARBA" id="ARBA00022679"/>
    </source>
</evidence>
<dbReference type="GO" id="GO:0005886">
    <property type="term" value="C:plasma membrane"/>
    <property type="evidence" value="ECO:0007669"/>
    <property type="project" value="UniProtKB-SubCell"/>
</dbReference>
<feature type="transmembrane region" description="Helical" evidence="7">
    <location>
        <begin position="160"/>
        <end position="186"/>
    </location>
</feature>
<evidence type="ECO:0000256" key="6">
    <source>
        <dbReference type="ARBA" id="ARBA00023136"/>
    </source>
</evidence>
<dbReference type="EC" id="2.7.8.13" evidence="7"/>
<comment type="catalytic activity">
    <reaction evidence="7">
        <text>UDP-N-acetyl-alpha-D-muramoyl-L-alanyl-gamma-D-glutamyl-meso-2,6-diaminopimeloyl-D-alanyl-D-alanine + di-trans,octa-cis-undecaprenyl phosphate = di-trans,octa-cis-undecaprenyl diphospho-N-acetyl-alpha-D-muramoyl-L-alanyl-D-glutamyl-meso-2,6-diaminopimeloyl-D-alanyl-D-alanine + UMP</text>
        <dbReference type="Rhea" id="RHEA:28386"/>
        <dbReference type="ChEBI" id="CHEBI:57865"/>
        <dbReference type="ChEBI" id="CHEBI:60392"/>
        <dbReference type="ChEBI" id="CHEBI:61386"/>
        <dbReference type="ChEBI" id="CHEBI:61387"/>
        <dbReference type="EC" id="2.7.8.13"/>
    </reaction>
</comment>
<dbReference type="PATRIC" id="fig|1618436.3.peg.606"/>
<evidence type="ECO:0000256" key="5">
    <source>
        <dbReference type="ARBA" id="ARBA00022989"/>
    </source>
</evidence>
<feature type="transmembrane region" description="Helical" evidence="7">
    <location>
        <begin position="247"/>
        <end position="267"/>
    </location>
</feature>
<dbReference type="GO" id="GO:0046872">
    <property type="term" value="F:metal ion binding"/>
    <property type="evidence" value="ECO:0007669"/>
    <property type="project" value="UniProtKB-KW"/>
</dbReference>
<evidence type="ECO:0000256" key="7">
    <source>
        <dbReference type="HAMAP-Rule" id="MF_00038"/>
    </source>
</evidence>
<evidence type="ECO:0000256" key="2">
    <source>
        <dbReference type="ARBA" id="ARBA00005583"/>
    </source>
</evidence>
<dbReference type="HAMAP" id="MF_00038">
    <property type="entry name" value="MraY"/>
    <property type="match status" value="1"/>
</dbReference>
<dbReference type="UniPathway" id="UPA00219"/>
<keyword evidence="7 8" id="KW-0460">Magnesium</keyword>
<feature type="transmembrane region" description="Helical" evidence="7">
    <location>
        <begin position="6"/>
        <end position="27"/>
    </location>
</feature>
<keyword evidence="4 7" id="KW-0812">Transmembrane</keyword>
<feature type="transmembrane region" description="Helical" evidence="7">
    <location>
        <begin position="138"/>
        <end position="154"/>
    </location>
</feature>
<evidence type="ECO:0000313" key="10">
    <source>
        <dbReference type="Proteomes" id="UP000034543"/>
    </source>
</evidence>
<dbReference type="EMBL" id="LCFB01000011">
    <property type="protein sequence ID" value="KKS85055.1"/>
    <property type="molecule type" value="Genomic_DNA"/>
</dbReference>
<dbReference type="PANTHER" id="PTHR22926">
    <property type="entry name" value="PHOSPHO-N-ACETYLMURAMOYL-PENTAPEPTIDE-TRANSFERASE"/>
    <property type="match status" value="1"/>
</dbReference>
<feature type="transmembrane region" description="Helical" evidence="7">
    <location>
        <begin position="99"/>
        <end position="118"/>
    </location>
</feature>
<keyword evidence="3 7" id="KW-0808">Transferase</keyword>
<keyword evidence="7" id="KW-0961">Cell wall biogenesis/degradation</keyword>
<dbReference type="PANTHER" id="PTHR22926:SF5">
    <property type="entry name" value="PHOSPHO-N-ACETYLMURAMOYL-PENTAPEPTIDE-TRANSFERASE HOMOLOG"/>
    <property type="match status" value="1"/>
</dbReference>
<dbReference type="GO" id="GO:0071555">
    <property type="term" value="P:cell wall organization"/>
    <property type="evidence" value="ECO:0007669"/>
    <property type="project" value="UniProtKB-KW"/>
</dbReference>
<name>A0A0G1CGW4_9BACT</name>
<keyword evidence="7 8" id="KW-0479">Metal-binding</keyword>
<dbReference type="Pfam" id="PF00953">
    <property type="entry name" value="Glycos_transf_4"/>
    <property type="match status" value="1"/>
</dbReference>
<feature type="transmembrane region" description="Helical" evidence="7">
    <location>
        <begin position="322"/>
        <end position="342"/>
    </location>
</feature>
<comment type="cofactor">
    <cofactor evidence="7 8">
        <name>Mg(2+)</name>
        <dbReference type="ChEBI" id="CHEBI:18420"/>
    </cofactor>
</comment>
<dbReference type="GO" id="GO:0051301">
    <property type="term" value="P:cell division"/>
    <property type="evidence" value="ECO:0007669"/>
    <property type="project" value="UniProtKB-KW"/>
</dbReference>
<dbReference type="InterPro" id="IPR003524">
    <property type="entry name" value="PNAcMuramoyl-5peptid_Trfase"/>
</dbReference>
<feature type="binding site" evidence="8">
    <location>
        <position position="251"/>
    </location>
    <ligand>
        <name>Mg(2+)</name>
        <dbReference type="ChEBI" id="CHEBI:18420"/>
    </ligand>
</feature>
<keyword evidence="7" id="KW-0132">Cell division</keyword>
<dbReference type="GO" id="GO:0008360">
    <property type="term" value="P:regulation of cell shape"/>
    <property type="evidence" value="ECO:0007669"/>
    <property type="project" value="UniProtKB-KW"/>
</dbReference>
<gene>
    <name evidence="7" type="primary">mraY</name>
    <name evidence="9" type="ORF">UV59_C0011G0011</name>
</gene>
<dbReference type="PROSITE" id="PS01348">
    <property type="entry name" value="MRAY_2"/>
    <property type="match status" value="1"/>
</dbReference>
<dbReference type="Proteomes" id="UP000034543">
    <property type="component" value="Unassembled WGS sequence"/>
</dbReference>
<keyword evidence="7" id="KW-0133">Cell shape</keyword>
<evidence type="ECO:0000256" key="8">
    <source>
        <dbReference type="PIRSR" id="PIRSR600715-1"/>
    </source>
</evidence>
<evidence type="ECO:0000313" key="9">
    <source>
        <dbReference type="EMBL" id="KKS85055.1"/>
    </source>
</evidence>
<comment type="subcellular location">
    <subcellularLocation>
        <location evidence="7">Cell membrane</location>
        <topology evidence="7">Multi-pass membrane protein</topology>
    </subcellularLocation>
    <subcellularLocation>
        <location evidence="1">Membrane</location>
        <topology evidence="1">Multi-pass membrane protein</topology>
    </subcellularLocation>
</comment>
<dbReference type="InterPro" id="IPR000715">
    <property type="entry name" value="Glycosyl_transferase_4"/>
</dbReference>
<feature type="transmembrane region" description="Helical" evidence="7">
    <location>
        <begin position="61"/>
        <end position="87"/>
    </location>
</feature>
<comment type="similarity">
    <text evidence="2 7">Belongs to the glycosyltransferase 4 family. MraY subfamily.</text>
</comment>
<dbReference type="InterPro" id="IPR018480">
    <property type="entry name" value="PNAcMuramoyl-5peptid_Trfase_CS"/>
</dbReference>
<reference evidence="9 10" key="1">
    <citation type="journal article" date="2015" name="Nature">
        <title>rRNA introns, odd ribosomes, and small enigmatic genomes across a large radiation of phyla.</title>
        <authorList>
            <person name="Brown C.T."/>
            <person name="Hug L.A."/>
            <person name="Thomas B.C."/>
            <person name="Sharon I."/>
            <person name="Castelle C.J."/>
            <person name="Singh A."/>
            <person name="Wilkins M.J."/>
            <person name="Williams K.H."/>
            <person name="Banfield J.F."/>
        </authorList>
    </citation>
    <scope>NUCLEOTIDE SEQUENCE [LARGE SCALE GENOMIC DNA]</scope>
</reference>
<evidence type="ECO:0000256" key="4">
    <source>
        <dbReference type="ARBA" id="ARBA00022692"/>
    </source>
</evidence>
<keyword evidence="7" id="KW-1003">Cell membrane</keyword>